<comment type="similarity">
    <text evidence="2">Belongs to the OmpP1/FadL family.</text>
</comment>
<evidence type="ECO:0000313" key="9">
    <source>
        <dbReference type="EMBL" id="PTD15847.1"/>
    </source>
</evidence>
<dbReference type="AlphaFoldDB" id="A0A2T4HJ92"/>
<dbReference type="EMBL" id="PHHF01000086">
    <property type="protein sequence ID" value="PTD15847.1"/>
    <property type="molecule type" value="Genomic_DNA"/>
</dbReference>
<sequence length="434" mass="45923">MMMKAVSKAALLSSLAALAVIAPGSAQAGGFYLQEQSVKGAGRAFSGEVADQGAASLWWNPASIGGLQGGSAHIGFSAILPKGDLDNVGTAIVRPGQAPAPVGGDQRSEDPINKGYLPTGAIAYGITPEIAVGLTIASPYSFTTNYDETSWARYTADKTRLRTYDIQPSIAVMPLPGLSLGAGLNIEYAKANLGNYLPNLSAALPDGHQNLKGDGWDLGWTLGAQYAYGPATFGVSYKSSVKHKLSGEMITSGLLGPLAGQNGTIATHATFRTPWQLNFGTRVKVTEALTLNGQVSRFGWGKFDAIRLGDPVNVAIPEHYRDTWSFAGGVDYDLSPKWTIRGGIQHDQTPTRNGERDARVPDSNRWNFALGTSYAVTQAFTLDAAANYIHFKDAKIDRTTAAYAGSPVQTPILVDGEINNARAIVLSIGGRLTF</sequence>
<keyword evidence="6" id="KW-0472">Membrane</keyword>
<dbReference type="GO" id="GO:0009279">
    <property type="term" value="C:cell outer membrane"/>
    <property type="evidence" value="ECO:0007669"/>
    <property type="project" value="UniProtKB-SubCell"/>
</dbReference>
<comment type="subcellular location">
    <subcellularLocation>
        <location evidence="1">Cell outer membrane</location>
        <topology evidence="1">Multi-pass membrane protein</topology>
    </subcellularLocation>
</comment>
<dbReference type="PANTHER" id="PTHR35093:SF8">
    <property type="entry name" value="OUTER MEMBRANE PROTEIN NMB0088-RELATED"/>
    <property type="match status" value="1"/>
</dbReference>
<dbReference type="PANTHER" id="PTHR35093">
    <property type="entry name" value="OUTER MEMBRANE PROTEIN NMB0088-RELATED"/>
    <property type="match status" value="1"/>
</dbReference>
<dbReference type="Proteomes" id="UP000241206">
    <property type="component" value="Unassembled WGS sequence"/>
</dbReference>
<feature type="chain" id="PRO_5015468072" evidence="8">
    <location>
        <begin position="29"/>
        <end position="434"/>
    </location>
</feature>
<keyword evidence="4" id="KW-0812">Transmembrane</keyword>
<proteinExistence type="inferred from homology"/>
<evidence type="ECO:0000256" key="8">
    <source>
        <dbReference type="SAM" id="SignalP"/>
    </source>
</evidence>
<protein>
    <submittedName>
        <fullName evidence="9">Aromatic hydrocarbon degradation protein</fullName>
    </submittedName>
</protein>
<comment type="caution">
    <text evidence="9">The sequence shown here is derived from an EMBL/GenBank/DDBJ whole genome shotgun (WGS) entry which is preliminary data.</text>
</comment>
<keyword evidence="7" id="KW-0998">Cell outer membrane</keyword>
<keyword evidence="3" id="KW-1134">Transmembrane beta strand</keyword>
<organism evidence="9 10">
    <name type="scientific">Edaphosphingomonas fennica</name>
    <dbReference type="NCBI Taxonomy" id="114404"/>
    <lineage>
        <taxon>Bacteria</taxon>
        <taxon>Pseudomonadati</taxon>
        <taxon>Pseudomonadota</taxon>
        <taxon>Alphaproteobacteria</taxon>
        <taxon>Sphingomonadales</taxon>
        <taxon>Rhizorhabdaceae</taxon>
        <taxon>Edaphosphingomonas</taxon>
    </lineage>
</organism>
<dbReference type="SUPFAM" id="SSF56935">
    <property type="entry name" value="Porins"/>
    <property type="match status" value="1"/>
</dbReference>
<dbReference type="InterPro" id="IPR005017">
    <property type="entry name" value="OMPP1/FadL/TodX"/>
</dbReference>
<evidence type="ECO:0000256" key="1">
    <source>
        <dbReference type="ARBA" id="ARBA00004571"/>
    </source>
</evidence>
<keyword evidence="10" id="KW-1185">Reference proteome</keyword>
<dbReference type="GO" id="GO:0015483">
    <property type="term" value="F:long-chain fatty acid transporting porin activity"/>
    <property type="evidence" value="ECO:0007669"/>
    <property type="project" value="TreeGrafter"/>
</dbReference>
<evidence type="ECO:0000256" key="2">
    <source>
        <dbReference type="ARBA" id="ARBA00008163"/>
    </source>
</evidence>
<evidence type="ECO:0000256" key="3">
    <source>
        <dbReference type="ARBA" id="ARBA00022452"/>
    </source>
</evidence>
<evidence type="ECO:0000256" key="7">
    <source>
        <dbReference type="ARBA" id="ARBA00023237"/>
    </source>
</evidence>
<dbReference type="Pfam" id="PF03349">
    <property type="entry name" value="Toluene_X"/>
    <property type="match status" value="1"/>
</dbReference>
<evidence type="ECO:0000256" key="4">
    <source>
        <dbReference type="ARBA" id="ARBA00022692"/>
    </source>
</evidence>
<gene>
    <name evidence="9" type="ORF">CV103_21810</name>
</gene>
<name>A0A2T4HJ92_9SPHN</name>
<dbReference type="Gene3D" id="2.40.160.60">
    <property type="entry name" value="Outer membrane protein transport protein (OMPP1/FadL/TodX)"/>
    <property type="match status" value="1"/>
</dbReference>
<reference evidence="9 10" key="1">
    <citation type="submission" date="2017-11" db="EMBL/GenBank/DDBJ databases">
        <title>Sphingomonas oleivorans sp. nov., isolated from oil-contaminated soil.</title>
        <authorList>
            <person name="Wang L."/>
            <person name="Chen L."/>
        </authorList>
    </citation>
    <scope>NUCLEOTIDE SEQUENCE [LARGE SCALE GENOMIC DNA]</scope>
    <source>
        <strain evidence="9 10">K101</strain>
    </source>
</reference>
<accession>A0A2T4HJ92</accession>
<evidence type="ECO:0000256" key="6">
    <source>
        <dbReference type="ARBA" id="ARBA00023136"/>
    </source>
</evidence>
<keyword evidence="5 8" id="KW-0732">Signal</keyword>
<evidence type="ECO:0000256" key="5">
    <source>
        <dbReference type="ARBA" id="ARBA00022729"/>
    </source>
</evidence>
<feature type="signal peptide" evidence="8">
    <location>
        <begin position="1"/>
        <end position="28"/>
    </location>
</feature>
<evidence type="ECO:0000313" key="10">
    <source>
        <dbReference type="Proteomes" id="UP000241206"/>
    </source>
</evidence>